<dbReference type="AlphaFoldDB" id="A0A538SJI0"/>
<keyword evidence="2" id="KW-0378">Hydrolase</keyword>
<protein>
    <recommendedName>
        <fullName evidence="6">HAD family hydrolase</fullName>
    </recommendedName>
</protein>
<dbReference type="PRINTS" id="PR00413">
    <property type="entry name" value="HADHALOGNASE"/>
</dbReference>
<accession>A0A538SJI0</accession>
<comment type="caution">
    <text evidence="4">The sequence shown here is derived from an EMBL/GenBank/DDBJ whole genome shotgun (WGS) entry which is preliminary data.</text>
</comment>
<dbReference type="InterPro" id="IPR051540">
    <property type="entry name" value="S-2-haloacid_dehalogenase"/>
</dbReference>
<evidence type="ECO:0000313" key="4">
    <source>
        <dbReference type="EMBL" id="TMQ51539.1"/>
    </source>
</evidence>
<name>A0A538SJI0_UNCEI</name>
<dbReference type="Gene3D" id="3.30.1760.10">
    <property type="entry name" value="Conserved hypothetical protein from pyrococcus furiosus pfu- 392566-001, domain 2"/>
    <property type="match status" value="1"/>
</dbReference>
<dbReference type="InterPro" id="IPR023214">
    <property type="entry name" value="HAD_sf"/>
</dbReference>
<dbReference type="PANTHER" id="PTHR43316:SF3">
    <property type="entry name" value="HALOACID DEHALOGENASE, TYPE II (AFU_ORTHOLOGUE AFUA_2G07750)-RELATED"/>
    <property type="match status" value="1"/>
</dbReference>
<dbReference type="SUPFAM" id="SSF56784">
    <property type="entry name" value="HAD-like"/>
    <property type="match status" value="1"/>
</dbReference>
<evidence type="ECO:0000256" key="3">
    <source>
        <dbReference type="ARBA" id="ARBA00022840"/>
    </source>
</evidence>
<reference evidence="4 5" key="1">
    <citation type="journal article" date="2019" name="Nat. Microbiol.">
        <title>Mediterranean grassland soil C-N compound turnover is dependent on rainfall and depth, and is mediated by genomically divergent microorganisms.</title>
        <authorList>
            <person name="Diamond S."/>
            <person name="Andeer P.F."/>
            <person name="Li Z."/>
            <person name="Crits-Christoph A."/>
            <person name="Burstein D."/>
            <person name="Anantharaman K."/>
            <person name="Lane K.R."/>
            <person name="Thomas B.C."/>
            <person name="Pan C."/>
            <person name="Northen T.R."/>
            <person name="Banfield J.F."/>
        </authorList>
    </citation>
    <scope>NUCLEOTIDE SEQUENCE [LARGE SCALE GENOMIC DNA]</scope>
    <source>
        <strain evidence="4">WS_1</strain>
    </source>
</reference>
<dbReference type="Gene3D" id="3.90.1530.10">
    <property type="entry name" value="Conserved hypothetical protein from pyrococcus furiosus pfu- 392566-001, ParB domain"/>
    <property type="match status" value="1"/>
</dbReference>
<evidence type="ECO:0000256" key="2">
    <source>
        <dbReference type="ARBA" id="ARBA00022801"/>
    </source>
</evidence>
<dbReference type="PANTHER" id="PTHR43316">
    <property type="entry name" value="HYDROLASE, HALOACID DELAHOGENASE-RELATED"/>
    <property type="match status" value="1"/>
</dbReference>
<dbReference type="InterPro" id="IPR023098">
    <property type="entry name" value="SerK/SbnI_C"/>
</dbReference>
<evidence type="ECO:0008006" key="6">
    <source>
        <dbReference type="Google" id="ProtNLM"/>
    </source>
</evidence>
<dbReference type="Proteomes" id="UP000316292">
    <property type="component" value="Unassembled WGS sequence"/>
</dbReference>
<dbReference type="EMBL" id="VBOR01000006">
    <property type="protein sequence ID" value="TMQ51539.1"/>
    <property type="molecule type" value="Genomic_DNA"/>
</dbReference>
<dbReference type="InterPro" id="IPR036412">
    <property type="entry name" value="HAD-like_sf"/>
</dbReference>
<dbReference type="Gene3D" id="3.40.50.1000">
    <property type="entry name" value="HAD superfamily/HAD-like"/>
    <property type="match status" value="1"/>
</dbReference>
<dbReference type="InterPro" id="IPR006439">
    <property type="entry name" value="HAD-SF_hydro_IA"/>
</dbReference>
<organism evidence="4 5">
    <name type="scientific">Eiseniibacteriota bacterium</name>
    <dbReference type="NCBI Taxonomy" id="2212470"/>
    <lineage>
        <taxon>Bacteria</taxon>
        <taxon>Candidatus Eiseniibacteriota</taxon>
    </lineage>
</organism>
<dbReference type="GO" id="GO:0005524">
    <property type="term" value="F:ATP binding"/>
    <property type="evidence" value="ECO:0007669"/>
    <property type="project" value="UniProtKB-KW"/>
</dbReference>
<dbReference type="InterPro" id="IPR036086">
    <property type="entry name" value="ParB/Sulfiredoxin_sf"/>
</dbReference>
<dbReference type="Gene3D" id="1.10.150.750">
    <property type="match status" value="1"/>
</dbReference>
<proteinExistence type="predicted"/>
<sequence>MIARPELLTFDIFGTVLDWRRGLREALREHGAGLSDSDFDRVIDLQAELEAGRFRSYAWIVSVSLVRALGLPLSSARAIGERVGAWPLFLDSREALRRLRAHAPCVATTNSDQRHGRQVQTALGFDLDGWICAEETRCYKPDPGFWRRAAARRRLPFGPSWWHVSAYGDYDLAPARRLGLTCVYVSRDHARFGPADLYVRDLSSRLVPHEREDERRVGRLTERLRGSGVLKNPPIVTEVRTADRGDYLVVLDGANRVSAARASGLPHFLVQVVRYEDPGVELMTWHHALSGFPYTRLRDSLARIPGLTLEQEPLGRARALLARREAIAYVVSEEDGALTLSGDRGLREQNALLNAVVDLYRDQVPFHRVARDSLDEARARFRDVTALLVFPRFHPDEILDIATSGARLPAGITRHVIPWRALRLNVPLEVLSDPARSLEEKNEWLVAWIEERVAQKNVRFYEESTVLFDE</sequence>
<gene>
    <name evidence="4" type="ORF">E6K71_00210</name>
</gene>
<dbReference type="GO" id="GO:0016787">
    <property type="term" value="F:hydrolase activity"/>
    <property type="evidence" value="ECO:0007669"/>
    <property type="project" value="UniProtKB-KW"/>
</dbReference>
<dbReference type="SUPFAM" id="SSF110849">
    <property type="entry name" value="ParB/Sulfiredoxin"/>
    <property type="match status" value="1"/>
</dbReference>
<keyword evidence="3" id="KW-0067">ATP-binding</keyword>
<keyword evidence="1" id="KW-0547">Nucleotide-binding</keyword>
<evidence type="ECO:0000256" key="1">
    <source>
        <dbReference type="ARBA" id="ARBA00022741"/>
    </source>
</evidence>
<evidence type="ECO:0000313" key="5">
    <source>
        <dbReference type="Proteomes" id="UP000316292"/>
    </source>
</evidence>
<dbReference type="Pfam" id="PF00702">
    <property type="entry name" value="Hydrolase"/>
    <property type="match status" value="1"/>
</dbReference>